<feature type="chain" id="PRO_5011654909" evidence="1">
    <location>
        <begin position="22"/>
        <end position="260"/>
    </location>
</feature>
<reference evidence="2 3" key="1">
    <citation type="submission" date="2016-10" db="EMBL/GenBank/DDBJ databases">
        <authorList>
            <person name="de Groot N.N."/>
        </authorList>
    </citation>
    <scope>NUCLEOTIDE SEQUENCE [LARGE SCALE GENOMIC DNA]</scope>
    <source>
        <strain evidence="2 3">DSM 16957</strain>
    </source>
</reference>
<dbReference type="AlphaFoldDB" id="A0A1G7AIG5"/>
<dbReference type="PROSITE" id="PS51257">
    <property type="entry name" value="PROKAR_LIPOPROTEIN"/>
    <property type="match status" value="1"/>
</dbReference>
<feature type="signal peptide" evidence="1">
    <location>
        <begin position="1"/>
        <end position="21"/>
    </location>
</feature>
<organism evidence="2 3">
    <name type="scientific">Aquimonas voraii</name>
    <dbReference type="NCBI Taxonomy" id="265719"/>
    <lineage>
        <taxon>Bacteria</taxon>
        <taxon>Pseudomonadati</taxon>
        <taxon>Pseudomonadota</taxon>
        <taxon>Gammaproteobacteria</taxon>
        <taxon>Lysobacterales</taxon>
        <taxon>Lysobacteraceae</taxon>
        <taxon>Aquimonas</taxon>
    </lineage>
</organism>
<keyword evidence="1" id="KW-0732">Signal</keyword>
<evidence type="ECO:0000256" key="1">
    <source>
        <dbReference type="SAM" id="SignalP"/>
    </source>
</evidence>
<dbReference type="EMBL" id="FNAG01000028">
    <property type="protein sequence ID" value="SDE14520.1"/>
    <property type="molecule type" value="Genomic_DNA"/>
</dbReference>
<evidence type="ECO:0000313" key="3">
    <source>
        <dbReference type="Proteomes" id="UP000199603"/>
    </source>
</evidence>
<keyword evidence="3" id="KW-1185">Reference proteome</keyword>
<name>A0A1G7AIG5_9GAMM</name>
<protein>
    <submittedName>
        <fullName evidence="2">Uncharacterized protein</fullName>
    </submittedName>
</protein>
<gene>
    <name evidence="2" type="ORF">SAMN04488509_1284</name>
</gene>
<proteinExistence type="predicted"/>
<evidence type="ECO:0000313" key="2">
    <source>
        <dbReference type="EMBL" id="SDE14520.1"/>
    </source>
</evidence>
<sequence length="260" mass="26938">MKTPLLRGTVALSLTALVVGCATTPPSARLIPSLGQELVYYRGDPCIETEAATSKGPVWVSVCAVAKASNRASLDLRFVSNAAASIHLDESTVAAEVSGAQVEVLAFTALTAEERRRQAWAAVAAGLAAAGNNMAASQAGYSSYSGTSYTNASAYGSGGFASANATTRFSGTTYNAGAAFAAQAQANAENARLFSSIEAQNALRSQQIGEALRPHTLVPGASHGTYVEIEHKRSRDPLPVRVSVRLDDAEIVFSLQIVSG</sequence>
<dbReference type="Proteomes" id="UP000199603">
    <property type="component" value="Unassembled WGS sequence"/>
</dbReference>
<accession>A0A1G7AIG5</accession>